<feature type="coiled-coil region" evidence="1">
    <location>
        <begin position="474"/>
        <end position="607"/>
    </location>
</feature>
<feature type="region of interest" description="Disordered" evidence="2">
    <location>
        <begin position="406"/>
        <end position="473"/>
    </location>
</feature>
<evidence type="ECO:0000256" key="2">
    <source>
        <dbReference type="SAM" id="MobiDB-lite"/>
    </source>
</evidence>
<reference evidence="3 4" key="1">
    <citation type="journal article" date="2015" name="Plant Cell">
        <title>Oil accumulation by the oleaginous diatom Fistulifera solaris as revealed by the genome and transcriptome.</title>
        <authorList>
            <person name="Tanaka T."/>
            <person name="Maeda Y."/>
            <person name="Veluchamy A."/>
            <person name="Tanaka M."/>
            <person name="Abida H."/>
            <person name="Marechal E."/>
            <person name="Bowler C."/>
            <person name="Muto M."/>
            <person name="Sunaga Y."/>
            <person name="Tanaka M."/>
            <person name="Yoshino T."/>
            <person name="Taniguchi T."/>
            <person name="Fukuda Y."/>
            <person name="Nemoto M."/>
            <person name="Matsumoto M."/>
            <person name="Wong P.S."/>
            <person name="Aburatani S."/>
            <person name="Fujibuchi W."/>
        </authorList>
    </citation>
    <scope>NUCLEOTIDE SEQUENCE [LARGE SCALE GENOMIC DNA]</scope>
    <source>
        <strain evidence="3 4">JPCC DA0580</strain>
    </source>
</reference>
<evidence type="ECO:0000313" key="4">
    <source>
        <dbReference type="Proteomes" id="UP000198406"/>
    </source>
</evidence>
<name>A0A1Z5KP44_FISSO</name>
<comment type="caution">
    <text evidence="3">The sequence shown here is derived from an EMBL/GenBank/DDBJ whole genome shotgun (WGS) entry which is preliminary data.</text>
</comment>
<proteinExistence type="predicted"/>
<dbReference type="EMBL" id="BDSP01000264">
    <property type="protein sequence ID" value="GAX28100.1"/>
    <property type="molecule type" value="Genomic_DNA"/>
</dbReference>
<sequence length="741" mass="83083">MKLLEFSDWTDVQTQQIVVLPRLEEHGALVSSPGSALPHVLHQINDTRVYDWSLEDILNLLKQQAPLRLHVSEDDNDSASTVEKNEILVVEDEESGEEKKDCDDSSILSKATNITLPFSPMSELSSWTKRVVSETSKQVNKYKQQQQQQKQPLGVVSLFLQSNTGAFLSLQQSSTQEITNTSLLIIRKSATEPAGNDIIRSCQWYAKADDEEWRIVPGAIHTAFQPSADLAGHFLRCVVHLTDSSSLTCHTETKIQMVPTLFQGIRQATQKATGYSSVCMVNNVTFRFSISRADSGCALRVEQVLADHSTQVVHEQLEGAHVSLASYAAPKDFQLHLPFSENDEENHSLLYELADQEGIVSCQALNRLGRESFLIAFGIANYHGDASSCQPSMILYPATVDRLSSTPSLPETLDTNHEPTSTSKVASDETTRSTTPPRSPIPPSTSSVTPPRSPIPPIPIQRSTSLDTRPHGPNEQLQQQLLELQRQNVELQKQNKQWQNEKAVLQAVIDARENKLEDAQQEIAQLKGQVEAQEKSESERQDRRLVELKSALEQLTKELQEKDSLIATVQADCKALEDKYQQGQTIVEAHQQEHAALTMKLQKLKAERCHFKQKNESLQKEIAVICKNGRTIRQVEKLIADDAARQQEVALLRQQKKEALTELEHYRTAYQEAKHAQKMAGLDLDVTRLLERNAELERLVGELTEFVEAKESQLETVKRVNEALQAEIHSLAQANMSNNDI</sequence>
<feature type="coiled-coil region" evidence="1">
    <location>
        <begin position="649"/>
        <end position="734"/>
    </location>
</feature>
<dbReference type="PANTHER" id="PTHR23159">
    <property type="entry name" value="CENTROSOMAL PROTEIN 2"/>
    <property type="match status" value="1"/>
</dbReference>
<dbReference type="PANTHER" id="PTHR23159:SF31">
    <property type="entry name" value="CENTROSOME-ASSOCIATED PROTEIN CEP250 ISOFORM X1"/>
    <property type="match status" value="1"/>
</dbReference>
<evidence type="ECO:0000313" key="3">
    <source>
        <dbReference type="EMBL" id="GAX28100.1"/>
    </source>
</evidence>
<dbReference type="AlphaFoldDB" id="A0A1Z5KP44"/>
<dbReference type="OrthoDB" id="196779at2759"/>
<protein>
    <submittedName>
        <fullName evidence="3">Uncharacterized protein</fullName>
    </submittedName>
</protein>
<gene>
    <name evidence="3" type="ORF">FisN_2Hh079</name>
</gene>
<keyword evidence="1" id="KW-0175">Coiled coil</keyword>
<evidence type="ECO:0000256" key="1">
    <source>
        <dbReference type="SAM" id="Coils"/>
    </source>
</evidence>
<accession>A0A1Z5KP44</accession>
<organism evidence="3 4">
    <name type="scientific">Fistulifera solaris</name>
    <name type="common">Oleaginous diatom</name>
    <dbReference type="NCBI Taxonomy" id="1519565"/>
    <lineage>
        <taxon>Eukaryota</taxon>
        <taxon>Sar</taxon>
        <taxon>Stramenopiles</taxon>
        <taxon>Ochrophyta</taxon>
        <taxon>Bacillariophyta</taxon>
        <taxon>Bacillariophyceae</taxon>
        <taxon>Bacillariophycidae</taxon>
        <taxon>Naviculales</taxon>
        <taxon>Naviculaceae</taxon>
        <taxon>Fistulifera</taxon>
    </lineage>
</organism>
<keyword evidence="4" id="KW-1185">Reference proteome</keyword>
<dbReference type="InParanoid" id="A0A1Z5KP44"/>
<dbReference type="Proteomes" id="UP000198406">
    <property type="component" value="Unassembled WGS sequence"/>
</dbReference>